<organism evidence="1 2">
    <name type="scientific">Hymenobacter cellulosivorans</name>
    <dbReference type="NCBI Taxonomy" id="2932249"/>
    <lineage>
        <taxon>Bacteria</taxon>
        <taxon>Pseudomonadati</taxon>
        <taxon>Bacteroidota</taxon>
        <taxon>Cytophagia</taxon>
        <taxon>Cytophagales</taxon>
        <taxon>Hymenobacteraceae</taxon>
        <taxon>Hymenobacter</taxon>
    </lineage>
</organism>
<proteinExistence type="predicted"/>
<keyword evidence="2" id="KW-1185">Reference proteome</keyword>
<sequence>MTKSDKVQRVESISLVIEKKLPPILVIQATGTVPTLGYTNVHLEPYIYITPPADGFYEFTFRATAPDGPAGEVVTTVEATFPWEDYPQATLRGVRIYAEQNEREEKL</sequence>
<dbReference type="Proteomes" id="UP000831785">
    <property type="component" value="Chromosome"/>
</dbReference>
<dbReference type="EMBL" id="CP095049">
    <property type="protein sequence ID" value="UOQ50822.1"/>
    <property type="molecule type" value="Genomic_DNA"/>
</dbReference>
<evidence type="ECO:0000313" key="2">
    <source>
        <dbReference type="Proteomes" id="UP000831785"/>
    </source>
</evidence>
<name>A0ABY4F429_9BACT</name>
<accession>A0ABY4F429</accession>
<reference evidence="1 2" key="1">
    <citation type="submission" date="2022-04" db="EMBL/GenBank/DDBJ databases">
        <title>Hymenobacter sp. isolated from the air.</title>
        <authorList>
            <person name="Won M."/>
            <person name="Lee C.-M."/>
            <person name="Woen H.-Y."/>
            <person name="Kwon S.-W."/>
        </authorList>
    </citation>
    <scope>NUCLEOTIDE SEQUENCE [LARGE SCALE GENOMIC DNA]</scope>
    <source>
        <strain evidence="2">5116 S-27</strain>
    </source>
</reference>
<gene>
    <name evidence="1" type="ORF">MUN80_13750</name>
</gene>
<dbReference type="RefSeq" id="WP_244713744.1">
    <property type="nucleotide sequence ID" value="NZ_CP095049.1"/>
</dbReference>
<evidence type="ECO:0000313" key="1">
    <source>
        <dbReference type="EMBL" id="UOQ50822.1"/>
    </source>
</evidence>
<protein>
    <submittedName>
        <fullName evidence="1">Uncharacterized protein</fullName>
    </submittedName>
</protein>